<dbReference type="EMBL" id="RJKN01000003">
    <property type="protein sequence ID" value="ROP43834.1"/>
    <property type="molecule type" value="Genomic_DNA"/>
</dbReference>
<dbReference type="InParanoid" id="A0A3N1HMV8"/>
<dbReference type="Proteomes" id="UP000276232">
    <property type="component" value="Unassembled WGS sequence"/>
</dbReference>
<keyword evidence="2" id="KW-0378">Hydrolase</keyword>
<dbReference type="AlphaFoldDB" id="A0A3N1HMV8"/>
<feature type="domain" description="Glycosyl hydrolase family 13 catalytic" evidence="5">
    <location>
        <begin position="209"/>
        <end position="644"/>
    </location>
</feature>
<accession>A0A3N1HMV8</accession>
<evidence type="ECO:0000259" key="5">
    <source>
        <dbReference type="SMART" id="SM00642"/>
    </source>
</evidence>
<dbReference type="CDD" id="cd02856">
    <property type="entry name" value="E_set_GDE_Isoamylase_N"/>
    <property type="match status" value="1"/>
</dbReference>
<evidence type="ECO:0000256" key="4">
    <source>
        <dbReference type="SAM" id="MobiDB-lite"/>
    </source>
</evidence>
<feature type="region of interest" description="Disordered" evidence="4">
    <location>
        <begin position="539"/>
        <end position="564"/>
    </location>
</feature>
<dbReference type="GO" id="GO:0004135">
    <property type="term" value="F:amylo-alpha-1,6-glucosidase activity"/>
    <property type="evidence" value="ECO:0007669"/>
    <property type="project" value="InterPro"/>
</dbReference>
<evidence type="ECO:0000256" key="1">
    <source>
        <dbReference type="ARBA" id="ARBA00008061"/>
    </source>
</evidence>
<dbReference type="Gene3D" id="2.60.40.1180">
    <property type="entry name" value="Golgi alpha-mannosidase II"/>
    <property type="match status" value="1"/>
</dbReference>
<dbReference type="CDD" id="cd11326">
    <property type="entry name" value="AmyAc_Glg_debranch"/>
    <property type="match status" value="1"/>
</dbReference>
<organism evidence="6 7">
    <name type="scientific">Pseudokineococcus lusitanus</name>
    <dbReference type="NCBI Taxonomy" id="763993"/>
    <lineage>
        <taxon>Bacteria</taxon>
        <taxon>Bacillati</taxon>
        <taxon>Actinomycetota</taxon>
        <taxon>Actinomycetes</taxon>
        <taxon>Kineosporiales</taxon>
        <taxon>Kineosporiaceae</taxon>
        <taxon>Pseudokineococcus</taxon>
    </lineage>
</organism>
<dbReference type="GO" id="GO:0005980">
    <property type="term" value="P:glycogen catabolic process"/>
    <property type="evidence" value="ECO:0007669"/>
    <property type="project" value="InterPro"/>
</dbReference>
<proteinExistence type="inferred from homology"/>
<dbReference type="SUPFAM" id="SSF51011">
    <property type="entry name" value="Glycosyl hydrolase domain"/>
    <property type="match status" value="1"/>
</dbReference>
<dbReference type="InterPro" id="IPR014756">
    <property type="entry name" value="Ig_E-set"/>
</dbReference>
<feature type="compositionally biased region" description="Basic and acidic residues" evidence="4">
    <location>
        <begin position="539"/>
        <end position="559"/>
    </location>
</feature>
<keyword evidence="3" id="KW-0326">Glycosidase</keyword>
<feature type="compositionally biased region" description="Low complexity" evidence="4">
    <location>
        <begin position="22"/>
        <end position="32"/>
    </location>
</feature>
<dbReference type="InterPro" id="IPR011837">
    <property type="entry name" value="Glycogen_debranch_GlgX"/>
</dbReference>
<name>A0A3N1HMV8_9ACTN</name>
<protein>
    <submittedName>
        <fullName evidence="6">Glycogen operon protein</fullName>
    </submittedName>
</protein>
<dbReference type="InterPro" id="IPR013783">
    <property type="entry name" value="Ig-like_fold"/>
</dbReference>
<dbReference type="Gene3D" id="2.60.40.10">
    <property type="entry name" value="Immunoglobulins"/>
    <property type="match status" value="1"/>
</dbReference>
<gene>
    <name evidence="6" type="ORF">EDC03_1430</name>
</gene>
<dbReference type="Gene3D" id="3.20.20.80">
    <property type="entry name" value="Glycosidases"/>
    <property type="match status" value="1"/>
</dbReference>
<evidence type="ECO:0000313" key="7">
    <source>
        <dbReference type="Proteomes" id="UP000276232"/>
    </source>
</evidence>
<dbReference type="SUPFAM" id="SSF81296">
    <property type="entry name" value="E set domains"/>
    <property type="match status" value="1"/>
</dbReference>
<sequence>MVGAAAPRRVARLAQWAPVPTDGSSVSSDAPAPGAPGDGGTVRPGRPHPLGVHLVPGGAGAAVYAPHAEAVDVVLLDGPADGPLEERRVRLPHRTHGVHHGHLPGVTAGQRYGLRVDGPWDPARGHRHNPAKLLLDPYARGLAREVRPDATLFAHEVDDRWAPVDGPASEGGARRRSDLDSAAAAAVGVVLPGRTADQDARPRTPWDRTVVYEAHVRGLTAAHPDVPPELRGTYAALGHPAVVGHLVDLGVTALELLPVHAVADEMSLVRRGRRNAWGYSTLGYLAPAPRYASAAARAGGAAAVEAELAGAVDALHAAGLEVLLDVVYNHTAEGGVEGPSLSFRGLGAAAYYRLDAAGLDVDVSGCGGTLDASSARVVALALDSMRHWATTYGVDGFRLDLAPALARGRDLGFDAEHPFLVAARADPVLADLKLVAEPWDVGPFGWRTGQFPPPFAEWNDRFRDDVRTFWLADAARGRRGEPGGGVRHLATRLAGSADLFAHGAATDSSRRGPLASVNFLAAHDGFTLADATAYEHKHNEANGEDNRDGHGDNRSDAHGVEGPTDDEAVLAARRRSVRNLLGTLLLSAGVPMLLAGDEMLRTQGGNNNAYSLDDASVWVDWEALRAGGPRADLVATTRHLLALRREHPALRRSTFAAGAPVHDDGTTDLAWFAPDGRRMTEDDWHDGHRRTLQMLLHGAPTGGSSLLLVLHAGSVEQAVALPGRPWAATWDLLWDSEAERPEHVAPTTVHDGGGLVVGPTSLLLLAARPA</sequence>
<dbReference type="InterPro" id="IPR013780">
    <property type="entry name" value="Glyco_hydro_b"/>
</dbReference>
<dbReference type="SUPFAM" id="SSF51445">
    <property type="entry name" value="(Trans)glycosidases"/>
    <property type="match status" value="1"/>
</dbReference>
<dbReference type="InterPro" id="IPR017853">
    <property type="entry name" value="GH"/>
</dbReference>
<evidence type="ECO:0000256" key="3">
    <source>
        <dbReference type="ARBA" id="ARBA00023295"/>
    </source>
</evidence>
<dbReference type="Pfam" id="PF02922">
    <property type="entry name" value="CBM_48"/>
    <property type="match status" value="1"/>
</dbReference>
<feature type="region of interest" description="Disordered" evidence="4">
    <location>
        <begin position="1"/>
        <end position="51"/>
    </location>
</feature>
<dbReference type="InterPro" id="IPR004193">
    <property type="entry name" value="Glyco_hydro_13_N"/>
</dbReference>
<dbReference type="NCBIfam" id="TIGR02100">
    <property type="entry name" value="glgX_debranch"/>
    <property type="match status" value="1"/>
</dbReference>
<dbReference type="SMART" id="SM00642">
    <property type="entry name" value="Aamy"/>
    <property type="match status" value="1"/>
</dbReference>
<comment type="caution">
    <text evidence="6">The sequence shown here is derived from an EMBL/GenBank/DDBJ whole genome shotgun (WGS) entry which is preliminary data.</text>
</comment>
<dbReference type="InterPro" id="IPR044505">
    <property type="entry name" value="GlgX_Isoamylase_N_E_set"/>
</dbReference>
<comment type="similarity">
    <text evidence="1">Belongs to the glycosyl hydrolase 13 family.</text>
</comment>
<reference evidence="6 7" key="1">
    <citation type="journal article" date="2015" name="Stand. Genomic Sci.">
        <title>Genomic Encyclopedia of Bacterial and Archaeal Type Strains, Phase III: the genomes of soil and plant-associated and newly described type strains.</title>
        <authorList>
            <person name="Whitman W.B."/>
            <person name="Woyke T."/>
            <person name="Klenk H.P."/>
            <person name="Zhou Y."/>
            <person name="Lilburn T.G."/>
            <person name="Beck B.J."/>
            <person name="De Vos P."/>
            <person name="Vandamme P."/>
            <person name="Eisen J.A."/>
            <person name="Garrity G."/>
            <person name="Hugenholtz P."/>
            <person name="Kyrpides N.C."/>
        </authorList>
    </citation>
    <scope>NUCLEOTIDE SEQUENCE [LARGE SCALE GENOMIC DNA]</scope>
    <source>
        <strain evidence="6 7">CECT 7306</strain>
    </source>
</reference>
<evidence type="ECO:0000256" key="2">
    <source>
        <dbReference type="ARBA" id="ARBA00022801"/>
    </source>
</evidence>
<evidence type="ECO:0000313" key="6">
    <source>
        <dbReference type="EMBL" id="ROP43834.1"/>
    </source>
</evidence>
<dbReference type="InterPro" id="IPR006047">
    <property type="entry name" value="GH13_cat_dom"/>
</dbReference>
<keyword evidence="7" id="KW-1185">Reference proteome</keyword>
<dbReference type="PANTHER" id="PTHR43002">
    <property type="entry name" value="GLYCOGEN DEBRANCHING ENZYME"/>
    <property type="match status" value="1"/>
</dbReference>